<dbReference type="AlphaFoldDB" id="A0A816U3L0"/>
<comment type="caution">
    <text evidence="1">The sequence shown here is derived from an EMBL/GenBank/DDBJ whole genome shotgun (WGS) entry which is preliminary data.</text>
</comment>
<name>A0A816U3L0_9BILA</name>
<reference evidence="1" key="1">
    <citation type="submission" date="2021-02" db="EMBL/GenBank/DDBJ databases">
        <authorList>
            <person name="Nowell W R."/>
        </authorList>
    </citation>
    <scope>NUCLEOTIDE SEQUENCE</scope>
</reference>
<evidence type="ECO:0000313" key="2">
    <source>
        <dbReference type="Proteomes" id="UP000663824"/>
    </source>
</evidence>
<dbReference type="Proteomes" id="UP000663824">
    <property type="component" value="Unassembled WGS sequence"/>
</dbReference>
<gene>
    <name evidence="1" type="ORF">MBJ925_LOCUS22816</name>
</gene>
<accession>A0A816U3L0</accession>
<organism evidence="1 2">
    <name type="scientific">Rotaria magnacalcarata</name>
    <dbReference type="NCBI Taxonomy" id="392030"/>
    <lineage>
        <taxon>Eukaryota</taxon>
        <taxon>Metazoa</taxon>
        <taxon>Spiralia</taxon>
        <taxon>Gnathifera</taxon>
        <taxon>Rotifera</taxon>
        <taxon>Eurotatoria</taxon>
        <taxon>Bdelloidea</taxon>
        <taxon>Philodinida</taxon>
        <taxon>Philodinidae</taxon>
        <taxon>Rotaria</taxon>
    </lineage>
</organism>
<sequence>MNPVLDLLFNVFGLGYNFRMAWNKDYEIEISDGSEATTSEEFPSFRDKPTINIKENKKFHQSQKIDTWHYQDTNLHLYLCQPLIKSFAYDKDYGSKIYSQEIVKIRIDHPGLPTGLIFPTLESIDSSLYRWRAENYPNLPKTLQDLEIPDAWKLNNHGDPFLLINEKCNLH</sequence>
<protein>
    <submittedName>
        <fullName evidence="1">Uncharacterized protein</fullName>
    </submittedName>
</protein>
<dbReference type="EMBL" id="CAJNRE010011660">
    <property type="protein sequence ID" value="CAF2103886.1"/>
    <property type="molecule type" value="Genomic_DNA"/>
</dbReference>
<proteinExistence type="predicted"/>
<evidence type="ECO:0000313" key="1">
    <source>
        <dbReference type="EMBL" id="CAF2103886.1"/>
    </source>
</evidence>